<gene>
    <name evidence="2" type="ORF">ABT276_32965</name>
</gene>
<dbReference type="Proteomes" id="UP001445472">
    <property type="component" value="Unassembled WGS sequence"/>
</dbReference>
<feature type="region of interest" description="Disordered" evidence="1">
    <location>
        <begin position="64"/>
        <end position="90"/>
    </location>
</feature>
<feature type="compositionally biased region" description="Basic and acidic residues" evidence="1">
    <location>
        <begin position="76"/>
        <end position="87"/>
    </location>
</feature>
<proteinExistence type="predicted"/>
<organism evidence="2 3">
    <name type="scientific">Streptomyces xantholiticus</name>
    <dbReference type="NCBI Taxonomy" id="68285"/>
    <lineage>
        <taxon>Bacteria</taxon>
        <taxon>Bacillati</taxon>
        <taxon>Actinomycetota</taxon>
        <taxon>Actinomycetes</taxon>
        <taxon>Kitasatosporales</taxon>
        <taxon>Streptomycetaceae</taxon>
        <taxon>Streptomyces</taxon>
    </lineage>
</organism>
<protein>
    <submittedName>
        <fullName evidence="2">Uncharacterized protein</fullName>
    </submittedName>
</protein>
<reference evidence="2 3" key="1">
    <citation type="submission" date="2024-06" db="EMBL/GenBank/DDBJ databases">
        <title>The Natural Products Discovery Center: Release of the First 8490 Sequenced Strains for Exploring Actinobacteria Biosynthetic Diversity.</title>
        <authorList>
            <person name="Kalkreuter E."/>
            <person name="Kautsar S.A."/>
            <person name="Yang D."/>
            <person name="Bader C.D."/>
            <person name="Teijaro C.N."/>
            <person name="Fluegel L."/>
            <person name="Davis C.M."/>
            <person name="Simpson J.R."/>
            <person name="Lauterbach L."/>
            <person name="Steele A.D."/>
            <person name="Gui C."/>
            <person name="Meng S."/>
            <person name="Li G."/>
            <person name="Viehrig K."/>
            <person name="Ye F."/>
            <person name="Su P."/>
            <person name="Kiefer A.F."/>
            <person name="Nichols A."/>
            <person name="Cepeda A.J."/>
            <person name="Yan W."/>
            <person name="Fan B."/>
            <person name="Jiang Y."/>
            <person name="Adhikari A."/>
            <person name="Zheng C.-J."/>
            <person name="Schuster L."/>
            <person name="Cowan T.M."/>
            <person name="Smanski M.J."/>
            <person name="Chevrette M.G."/>
            <person name="De Carvalho L.P.S."/>
            <person name="Shen B."/>
        </authorList>
    </citation>
    <scope>NUCLEOTIDE SEQUENCE [LARGE SCALE GENOMIC DNA]</scope>
    <source>
        <strain evidence="2 3">NPDC000837</strain>
    </source>
</reference>
<keyword evidence="3" id="KW-1185">Reference proteome</keyword>
<evidence type="ECO:0000313" key="2">
    <source>
        <dbReference type="EMBL" id="MER6618032.1"/>
    </source>
</evidence>
<evidence type="ECO:0000256" key="1">
    <source>
        <dbReference type="SAM" id="MobiDB-lite"/>
    </source>
</evidence>
<sequence>MSMDMEFPVPDFEGAARTRAMQYQGARRAVEQGRLAPDIGAAMTSPHAGDWLASQGFEVVTSLDDLKGPSSGSVEVPDRLADRELSGHADLGNPWQRLQLYRRLLLTGTAEQQGQLLNRRLLQQMWPQRIGPPALLRTWEDRFPELCHTPSP</sequence>
<name>A0ABV1V4R6_9ACTN</name>
<evidence type="ECO:0000313" key="3">
    <source>
        <dbReference type="Proteomes" id="UP001445472"/>
    </source>
</evidence>
<accession>A0ABV1V4R6</accession>
<dbReference type="RefSeq" id="WP_351978994.1">
    <property type="nucleotide sequence ID" value="NZ_JBEPBX010000049.1"/>
</dbReference>
<comment type="caution">
    <text evidence="2">The sequence shown here is derived from an EMBL/GenBank/DDBJ whole genome shotgun (WGS) entry which is preliminary data.</text>
</comment>
<dbReference type="EMBL" id="JBEPBX010000049">
    <property type="protein sequence ID" value="MER6618032.1"/>
    <property type="molecule type" value="Genomic_DNA"/>
</dbReference>